<dbReference type="CDD" id="cd00637">
    <property type="entry name" value="7tm_classA_rhodopsin-like"/>
    <property type="match status" value="1"/>
</dbReference>
<keyword evidence="4 9" id="KW-1133">Transmembrane helix</keyword>
<evidence type="ECO:0000313" key="11">
    <source>
        <dbReference type="EMBL" id="GAU99487.1"/>
    </source>
</evidence>
<dbReference type="Proteomes" id="UP000186922">
    <property type="component" value="Unassembled WGS sequence"/>
</dbReference>
<dbReference type="PANTHER" id="PTHR24249:SF372">
    <property type="entry name" value="G-PROTEIN COUPLED RECEPTORS FAMILY 1 PROFILE DOMAIN-CONTAINING PROTEIN"/>
    <property type="match status" value="1"/>
</dbReference>
<feature type="transmembrane region" description="Helical" evidence="9">
    <location>
        <begin position="330"/>
        <end position="349"/>
    </location>
</feature>
<dbReference type="InterPro" id="IPR017452">
    <property type="entry name" value="GPCR_Rhodpsn_7TM"/>
</dbReference>
<keyword evidence="8" id="KW-0807">Transducer</keyword>
<evidence type="ECO:0000313" key="12">
    <source>
        <dbReference type="Proteomes" id="UP000186922"/>
    </source>
</evidence>
<comment type="subcellular location">
    <subcellularLocation>
        <location evidence="1">Cell membrane</location>
        <topology evidence="1">Multi-pass membrane protein</topology>
    </subcellularLocation>
</comment>
<evidence type="ECO:0000256" key="2">
    <source>
        <dbReference type="ARBA" id="ARBA00022475"/>
    </source>
</evidence>
<evidence type="ECO:0000256" key="4">
    <source>
        <dbReference type="ARBA" id="ARBA00022989"/>
    </source>
</evidence>
<organism evidence="11 12">
    <name type="scientific">Ramazzottius varieornatus</name>
    <name type="common">Water bear</name>
    <name type="synonym">Tardigrade</name>
    <dbReference type="NCBI Taxonomy" id="947166"/>
    <lineage>
        <taxon>Eukaryota</taxon>
        <taxon>Metazoa</taxon>
        <taxon>Ecdysozoa</taxon>
        <taxon>Tardigrada</taxon>
        <taxon>Eutardigrada</taxon>
        <taxon>Parachela</taxon>
        <taxon>Hypsibioidea</taxon>
        <taxon>Ramazzottiidae</taxon>
        <taxon>Ramazzottius</taxon>
    </lineage>
</organism>
<feature type="transmembrane region" description="Helical" evidence="9">
    <location>
        <begin position="33"/>
        <end position="58"/>
    </location>
</feature>
<feature type="transmembrane region" description="Helical" evidence="9">
    <location>
        <begin position="70"/>
        <end position="96"/>
    </location>
</feature>
<name>A0A1D1VI92_RAMVA</name>
<keyword evidence="12" id="KW-1185">Reference proteome</keyword>
<dbReference type="InterPro" id="IPR000276">
    <property type="entry name" value="GPCR_Rhodpsn"/>
</dbReference>
<evidence type="ECO:0000256" key="1">
    <source>
        <dbReference type="ARBA" id="ARBA00004651"/>
    </source>
</evidence>
<evidence type="ECO:0000256" key="8">
    <source>
        <dbReference type="ARBA" id="ARBA00023224"/>
    </source>
</evidence>
<dbReference type="InterPro" id="IPR050569">
    <property type="entry name" value="TAAR"/>
</dbReference>
<evidence type="ECO:0000259" key="10">
    <source>
        <dbReference type="PROSITE" id="PS50262"/>
    </source>
</evidence>
<dbReference type="GO" id="GO:0005886">
    <property type="term" value="C:plasma membrane"/>
    <property type="evidence" value="ECO:0007669"/>
    <property type="project" value="UniProtKB-SubCell"/>
</dbReference>
<evidence type="ECO:0000256" key="3">
    <source>
        <dbReference type="ARBA" id="ARBA00022692"/>
    </source>
</evidence>
<dbReference type="AlphaFoldDB" id="A0A1D1VI92"/>
<dbReference type="STRING" id="947166.A0A1D1VI92"/>
<dbReference type="EMBL" id="BDGG01000005">
    <property type="protein sequence ID" value="GAU99487.1"/>
    <property type="molecule type" value="Genomic_DNA"/>
</dbReference>
<dbReference type="SUPFAM" id="SSF81321">
    <property type="entry name" value="Family A G protein-coupled receptor-like"/>
    <property type="match status" value="1"/>
</dbReference>
<keyword evidence="7" id="KW-0675">Receptor</keyword>
<keyword evidence="3 9" id="KW-0812">Transmembrane</keyword>
<evidence type="ECO:0000256" key="7">
    <source>
        <dbReference type="ARBA" id="ARBA00023170"/>
    </source>
</evidence>
<protein>
    <recommendedName>
        <fullName evidence="10">G-protein coupled receptors family 1 profile domain-containing protein</fullName>
    </recommendedName>
</protein>
<dbReference type="PANTHER" id="PTHR24249">
    <property type="entry name" value="HISTAMINE RECEPTOR-RELATED G-PROTEIN COUPLED RECEPTOR"/>
    <property type="match status" value="1"/>
</dbReference>
<dbReference type="GO" id="GO:0004930">
    <property type="term" value="F:G protein-coupled receptor activity"/>
    <property type="evidence" value="ECO:0007669"/>
    <property type="project" value="UniProtKB-KW"/>
</dbReference>
<reference evidence="11 12" key="1">
    <citation type="journal article" date="2016" name="Nat. Commun.">
        <title>Extremotolerant tardigrade genome and improved radiotolerance of human cultured cells by tardigrade-unique protein.</title>
        <authorList>
            <person name="Hashimoto T."/>
            <person name="Horikawa D.D."/>
            <person name="Saito Y."/>
            <person name="Kuwahara H."/>
            <person name="Kozuka-Hata H."/>
            <person name="Shin-I T."/>
            <person name="Minakuchi Y."/>
            <person name="Ohishi K."/>
            <person name="Motoyama A."/>
            <person name="Aizu T."/>
            <person name="Enomoto A."/>
            <person name="Kondo K."/>
            <person name="Tanaka S."/>
            <person name="Hara Y."/>
            <person name="Koshikawa S."/>
            <person name="Sagara H."/>
            <person name="Miura T."/>
            <person name="Yokobori S."/>
            <person name="Miyagawa K."/>
            <person name="Suzuki Y."/>
            <person name="Kubo T."/>
            <person name="Oyama M."/>
            <person name="Kohara Y."/>
            <person name="Fujiyama A."/>
            <person name="Arakawa K."/>
            <person name="Katayama T."/>
            <person name="Toyoda A."/>
            <person name="Kunieda T."/>
        </authorList>
    </citation>
    <scope>NUCLEOTIDE SEQUENCE [LARGE SCALE GENOMIC DNA]</scope>
    <source>
        <strain evidence="11 12">YOKOZUNA-1</strain>
    </source>
</reference>
<feature type="transmembrane region" description="Helical" evidence="9">
    <location>
        <begin position="297"/>
        <end position="318"/>
    </location>
</feature>
<feature type="transmembrane region" description="Helical" evidence="9">
    <location>
        <begin position="116"/>
        <end position="138"/>
    </location>
</feature>
<evidence type="ECO:0000256" key="9">
    <source>
        <dbReference type="SAM" id="Phobius"/>
    </source>
</evidence>
<feature type="transmembrane region" description="Helical" evidence="9">
    <location>
        <begin position="159"/>
        <end position="180"/>
    </location>
</feature>
<dbReference type="PRINTS" id="PR00237">
    <property type="entry name" value="GPCRRHODOPSN"/>
</dbReference>
<feature type="transmembrane region" description="Helical" evidence="9">
    <location>
        <begin position="232"/>
        <end position="255"/>
    </location>
</feature>
<keyword evidence="2" id="KW-1003">Cell membrane</keyword>
<keyword evidence="6 9" id="KW-0472">Membrane</keyword>
<dbReference type="Pfam" id="PF00001">
    <property type="entry name" value="7tm_1"/>
    <property type="match status" value="1"/>
</dbReference>
<evidence type="ECO:0000256" key="6">
    <source>
        <dbReference type="ARBA" id="ARBA00023136"/>
    </source>
</evidence>
<dbReference type="Gene3D" id="1.20.1070.10">
    <property type="entry name" value="Rhodopsin 7-helix transmembrane proteins"/>
    <property type="match status" value="1"/>
</dbReference>
<evidence type="ECO:0000256" key="5">
    <source>
        <dbReference type="ARBA" id="ARBA00023040"/>
    </source>
</evidence>
<feature type="domain" description="G-protein coupled receptors family 1 profile" evidence="10">
    <location>
        <begin position="49"/>
        <end position="346"/>
    </location>
</feature>
<dbReference type="PROSITE" id="PS50262">
    <property type="entry name" value="G_PROTEIN_RECEP_F1_2"/>
    <property type="match status" value="1"/>
</dbReference>
<sequence>MWRATLISPDDNRNALLSSGRTQTVNRRPSWHHVWLCLTSTVSLVGTSLLVLLLVVFFRNRKLRDGAGFLIMNGLVAELLLTAMFFPLSYASLFTTLQDNPDEEEDTVDDTSPDDLTVNFFLAALIYCCHWTQLFLALNRFIAVRCPQVYQQSFSGKRLVLAMAFLSWVIAFAFCVPSYAHDLLAKTGWYFVPSSFDLDGHVGNSSTNSNVTSAHLSHLVHGKINLKKSLDYVHSIVGVYFPAVIIGVLYVALFVKITRFRRPGNLENTRQNLTKGPHGSGGADAARRRRLVIANMLLTSYCFYLLCFIPTPIIVTFFPAVYDNLLVQTWTRTLDVLGHAATAVIYLALNKDYRAGLNSLLGSCITVCCLRQNSILPQEIPMAPAALVVSPDAPMNPDVYL</sequence>
<proteinExistence type="predicted"/>
<accession>A0A1D1VI92</accession>
<gene>
    <name evidence="11" type="primary">RvY_10483</name>
    <name evidence="11" type="synonym">RvY_10483.1</name>
    <name evidence="11" type="ORF">RvY_10483-1</name>
</gene>
<comment type="caution">
    <text evidence="11">The sequence shown here is derived from an EMBL/GenBank/DDBJ whole genome shotgun (WGS) entry which is preliminary data.</text>
</comment>
<keyword evidence="5" id="KW-0297">G-protein coupled receptor</keyword>